<evidence type="ECO:0000313" key="3">
    <source>
        <dbReference type="Proteomes" id="UP000006263"/>
    </source>
</evidence>
<keyword evidence="1" id="KW-0732">Signal</keyword>
<feature type="chain" id="PRO_5003901142" evidence="1">
    <location>
        <begin position="31"/>
        <end position="121"/>
    </location>
</feature>
<dbReference type="eggNOG" id="ENOG502ZP14">
    <property type="taxonomic scope" value="Bacteria"/>
</dbReference>
<comment type="caution">
    <text evidence="2">The sequence shown here is derived from an EMBL/GenBank/DDBJ whole genome shotgun (WGS) entry which is preliminary data.</text>
</comment>
<protein>
    <submittedName>
        <fullName evidence="2">Uncharacterized protein</fullName>
    </submittedName>
</protein>
<reference evidence="2 3" key="1">
    <citation type="journal article" date="2017" name="Antonie Van Leeuwenhoek">
        <title>Rhizobium rhizosphaerae sp. nov., a novel species isolated from rice rhizosphere.</title>
        <authorList>
            <person name="Zhao J.J."/>
            <person name="Zhang J."/>
            <person name="Zhang R.J."/>
            <person name="Zhang C.W."/>
            <person name="Yin H.Q."/>
            <person name="Zhang X.X."/>
        </authorList>
    </citation>
    <scope>NUCLEOTIDE SEQUENCE [LARGE SCALE GENOMIC DNA]</scope>
    <source>
        <strain evidence="2 3">KMM 241</strain>
    </source>
</reference>
<gene>
    <name evidence="2" type="ORF">GMES_0992</name>
</gene>
<accession>K6YH74</accession>
<dbReference type="Proteomes" id="UP000006263">
    <property type="component" value="Unassembled WGS sequence"/>
</dbReference>
<proteinExistence type="predicted"/>
<evidence type="ECO:0000256" key="1">
    <source>
        <dbReference type="SAM" id="SignalP"/>
    </source>
</evidence>
<organism evidence="2 3">
    <name type="scientific">Paraglaciecola mesophila KMM 241</name>
    <dbReference type="NCBI Taxonomy" id="1128912"/>
    <lineage>
        <taxon>Bacteria</taxon>
        <taxon>Pseudomonadati</taxon>
        <taxon>Pseudomonadota</taxon>
        <taxon>Gammaproteobacteria</taxon>
        <taxon>Alteromonadales</taxon>
        <taxon>Alteromonadaceae</taxon>
        <taxon>Paraglaciecola</taxon>
    </lineage>
</organism>
<dbReference type="EMBL" id="BAEP01000021">
    <property type="protein sequence ID" value="GAC23291.1"/>
    <property type="molecule type" value="Genomic_DNA"/>
</dbReference>
<feature type="signal peptide" evidence="1">
    <location>
        <begin position="1"/>
        <end position="30"/>
    </location>
</feature>
<name>K6YH74_9ALTE</name>
<dbReference type="RefSeq" id="WP_006991442.1">
    <property type="nucleotide sequence ID" value="NZ_BAEP01000021.1"/>
</dbReference>
<dbReference type="OrthoDB" id="6387124at2"/>
<sequence length="121" mass="13793">MSTQKKLTQINTARRKLCIFSGILPFTASAQSKLLYSGTDDKSRVLEPSAKNHYAEFYSAWMTQFEQNPYEYIELRNQEHGMMKSSEIVKHDFAQDNTVELGSFILSKYEAAVIAHIGSYA</sequence>
<evidence type="ECO:0000313" key="2">
    <source>
        <dbReference type="EMBL" id="GAC23291.1"/>
    </source>
</evidence>
<dbReference type="AlphaFoldDB" id="K6YH74"/>